<name>A0A8S5UAV9_9CAUD</name>
<keyword evidence="1" id="KW-0812">Transmembrane</keyword>
<keyword evidence="1" id="KW-1133">Transmembrane helix</keyword>
<dbReference type="EMBL" id="BK016055">
    <property type="protein sequence ID" value="DAF91494.1"/>
    <property type="molecule type" value="Genomic_DNA"/>
</dbReference>
<protein>
    <submittedName>
        <fullName evidence="2">Uncharacterized protein</fullName>
    </submittedName>
</protein>
<reference evidence="2" key="1">
    <citation type="journal article" date="2021" name="Proc. Natl. Acad. Sci. U.S.A.">
        <title>A Catalog of Tens of Thousands of Viruses from Human Metagenomes Reveals Hidden Associations with Chronic Diseases.</title>
        <authorList>
            <person name="Tisza M.J."/>
            <person name="Buck C.B."/>
        </authorList>
    </citation>
    <scope>NUCLEOTIDE SEQUENCE</scope>
    <source>
        <strain evidence="2">CtCVG11</strain>
    </source>
</reference>
<feature type="transmembrane region" description="Helical" evidence="1">
    <location>
        <begin position="16"/>
        <end position="33"/>
    </location>
</feature>
<sequence length="46" mass="5349">MQIADDTTKTTNNDRVLFVTSKITNLAILILFLQEKKVTKRTKKRI</sequence>
<keyword evidence="1" id="KW-0472">Membrane</keyword>
<evidence type="ECO:0000256" key="1">
    <source>
        <dbReference type="SAM" id="Phobius"/>
    </source>
</evidence>
<organism evidence="2">
    <name type="scientific">Caudovirales sp. ctCVG11</name>
    <dbReference type="NCBI Taxonomy" id="2825759"/>
    <lineage>
        <taxon>Viruses</taxon>
        <taxon>Duplodnaviria</taxon>
        <taxon>Heunggongvirae</taxon>
        <taxon>Uroviricota</taxon>
        <taxon>Caudoviricetes</taxon>
    </lineage>
</organism>
<proteinExistence type="predicted"/>
<accession>A0A8S5UAV9</accession>
<evidence type="ECO:0000313" key="2">
    <source>
        <dbReference type="EMBL" id="DAF91494.1"/>
    </source>
</evidence>